<feature type="domain" description="Hydantoinase A/oxoprolinase" evidence="2">
    <location>
        <begin position="234"/>
        <end position="519"/>
    </location>
</feature>
<accession>A0A3M0HZD0</accession>
<dbReference type="InterPro" id="IPR002821">
    <property type="entry name" value="Hydantoinase_A"/>
</dbReference>
<evidence type="ECO:0000259" key="3">
    <source>
        <dbReference type="Pfam" id="PF05378"/>
    </source>
</evidence>
<dbReference type="EMBL" id="PENI01000021">
    <property type="protein sequence ID" value="RMB82651.1"/>
    <property type="molecule type" value="Genomic_DNA"/>
</dbReference>
<evidence type="ECO:0000313" key="4">
    <source>
        <dbReference type="EMBL" id="RMB82651.1"/>
    </source>
</evidence>
<dbReference type="Pfam" id="PF05378">
    <property type="entry name" value="Hydant_A_N"/>
    <property type="match status" value="1"/>
</dbReference>
<comment type="caution">
    <text evidence="4">The sequence shown here is derived from an EMBL/GenBank/DDBJ whole genome shotgun (WGS) entry which is preliminary data.</text>
</comment>
<dbReference type="GO" id="GO:0017168">
    <property type="term" value="F:5-oxoprolinase (ATP-hydrolyzing) activity"/>
    <property type="evidence" value="ECO:0007669"/>
    <property type="project" value="TreeGrafter"/>
</dbReference>
<evidence type="ECO:0000256" key="1">
    <source>
        <dbReference type="SAM" id="MobiDB-lite"/>
    </source>
</evidence>
<evidence type="ECO:0000313" key="5">
    <source>
        <dbReference type="Proteomes" id="UP000270471"/>
    </source>
</evidence>
<dbReference type="InterPro" id="IPR045079">
    <property type="entry name" value="Oxoprolinase-like"/>
</dbReference>
<proteinExistence type="predicted"/>
<dbReference type="AlphaFoldDB" id="A0A3M0HZD0"/>
<gene>
    <name evidence="4" type="ORF">CTZ28_28285</name>
</gene>
<reference evidence="4 5" key="1">
    <citation type="submission" date="2017-11" db="EMBL/GenBank/DDBJ databases">
        <title>Draft genome of actinobacteria isolated from guarana (Paullinia cupana (Mart.) Ducke.</title>
        <authorList>
            <person name="Siqueira K.A."/>
            <person name="Liotti R.G."/>
            <person name="Mendes T.A.O."/>
            <person name="Soares M.A."/>
        </authorList>
    </citation>
    <scope>NUCLEOTIDE SEQUENCE [LARGE SCALE GENOMIC DNA]</scope>
    <source>
        <strain evidence="4 5">193</strain>
    </source>
</reference>
<name>A0A3M0HZD0_9ACTN</name>
<dbReference type="InterPro" id="IPR043129">
    <property type="entry name" value="ATPase_NBD"/>
</dbReference>
<sequence>MAHGRPLTSATPTDPAPRGRPLHAPSTTGRNPPMPYRLAADVGGTFTDIVRLDEATGACLATKVPTTPDDIAAGVVRGFDEIVDGDYSDVTGIVYGTTAGLNALIQRTGARTALVTTRGFRDVYEIGRGNHPDMYDNQYRKPEPLLRRRDVLEATERVDRHGRVVTPVDHGELRALAQRLTDGGYESVAVAFLHSYVNPANERAAAEILRTALPSTVPVTLSNDIAPELGEYERVSTTVLNAYVTPVIRRYVTRLRHLLTERGFTGHAFVMQSNGGVLTEQVAAAQPVRIIMSGPVGGVIGAGAIGAGLGTGHVLAVDMGGTSFDVSLIVDGAPQIALESHLEGFPVLAPSVQTLSIGAGGGSIAWTEADSMRLGPRSSGARPGPVCYGLGGREPTTTDANVVLGRIATEDFLGGRMPLSPDLAGRALDDYGARLGLSAAEAAEGILTVANSAMADAIRQITLQRGLDARDFTLLAYGGAGPLHAVALAEELEIGRVVVPPRPGAFSAWGMLHAPLRHDGAVSVLRPLDALTAEDLDDTFAAIRAGLDPGIVATLEADGSVREQRSLDLRYRGQKYSVNLPLDGLAGTGSIRAAFDARYRVLFGFASPDTPVEVVNARLALVVKQAYAGPHGVPQPAGPARPRHSIQGRYDGLRHVTAVVDRDDLAADEQVPGPAVLTELTATTVVPPGWRAAVEADGSLSITRLPDTDTAR</sequence>
<dbReference type="PANTHER" id="PTHR11365:SF23">
    <property type="entry name" value="HYPOTHETICAL 5-OXOPROLINASE (EUROFUNG)-RELATED"/>
    <property type="match status" value="1"/>
</dbReference>
<dbReference type="OrthoDB" id="9768323at2"/>
<dbReference type="SUPFAM" id="SSF53067">
    <property type="entry name" value="Actin-like ATPase domain"/>
    <property type="match status" value="1"/>
</dbReference>
<dbReference type="GO" id="GO:0006749">
    <property type="term" value="P:glutathione metabolic process"/>
    <property type="evidence" value="ECO:0007669"/>
    <property type="project" value="TreeGrafter"/>
</dbReference>
<dbReference type="Proteomes" id="UP000270471">
    <property type="component" value="Unassembled WGS sequence"/>
</dbReference>
<organism evidence="4 5">
    <name type="scientific">Streptomyces shenzhenensis</name>
    <dbReference type="NCBI Taxonomy" id="943815"/>
    <lineage>
        <taxon>Bacteria</taxon>
        <taxon>Bacillati</taxon>
        <taxon>Actinomycetota</taxon>
        <taxon>Actinomycetes</taxon>
        <taxon>Kitasatosporales</taxon>
        <taxon>Streptomycetaceae</taxon>
        <taxon>Streptomyces</taxon>
    </lineage>
</organism>
<dbReference type="Pfam" id="PF01968">
    <property type="entry name" value="Hydantoinase_A"/>
    <property type="match status" value="1"/>
</dbReference>
<feature type="region of interest" description="Disordered" evidence="1">
    <location>
        <begin position="1"/>
        <end position="35"/>
    </location>
</feature>
<dbReference type="GO" id="GO:0005829">
    <property type="term" value="C:cytosol"/>
    <property type="evidence" value="ECO:0007669"/>
    <property type="project" value="TreeGrafter"/>
</dbReference>
<feature type="domain" description="Hydantoinase/oxoprolinase N-terminal" evidence="3">
    <location>
        <begin position="37"/>
        <end position="211"/>
    </location>
</feature>
<protein>
    <submittedName>
        <fullName evidence="4">5-oxoprolinase</fullName>
    </submittedName>
</protein>
<evidence type="ECO:0000259" key="2">
    <source>
        <dbReference type="Pfam" id="PF01968"/>
    </source>
</evidence>
<dbReference type="PANTHER" id="PTHR11365">
    <property type="entry name" value="5-OXOPROLINASE RELATED"/>
    <property type="match status" value="1"/>
</dbReference>
<dbReference type="InterPro" id="IPR008040">
    <property type="entry name" value="Hydant_A_N"/>
</dbReference>
<keyword evidence="5" id="KW-1185">Reference proteome</keyword>